<dbReference type="Proteomes" id="UP000471633">
    <property type="component" value="Unassembled WGS sequence"/>
</dbReference>
<dbReference type="OrthoDB" id="6249333at2759"/>
<proteinExistence type="predicted"/>
<sequence length="222" mass="26160">MEINMKLMIWIFLIFVTTVFSQDGVEFGSNDDNRNFKKDESKRRTLDESDNSEDESRWNRRNSMEDGLETAIGSGRFKYKYKRMKAKGIDAKGKFRSRGVRGYGMISSESSQFLIEENLDKYGRAKPIKSKFKTYGKKKKYSKKIVDDQFDTKGNLIEERKYKHTGNYQANGTHLYIDLQTQKERDEKWKLTTNNRERTDNSSSEKVDGHKNSREETKFVFN</sequence>
<dbReference type="EMBL" id="KL251270">
    <property type="protein sequence ID" value="KGB39710.1"/>
    <property type="molecule type" value="Genomic_DNA"/>
</dbReference>
<gene>
    <name evidence="3" type="ORF">MS3_00005784</name>
    <name evidence="4" type="ORF">MS3_08158</name>
</gene>
<organism evidence="4">
    <name type="scientific">Schistosoma haematobium</name>
    <name type="common">Blood fluke</name>
    <dbReference type="NCBI Taxonomy" id="6185"/>
    <lineage>
        <taxon>Eukaryota</taxon>
        <taxon>Metazoa</taxon>
        <taxon>Spiralia</taxon>
        <taxon>Lophotrochozoa</taxon>
        <taxon>Platyhelminthes</taxon>
        <taxon>Trematoda</taxon>
        <taxon>Digenea</taxon>
        <taxon>Strigeidida</taxon>
        <taxon>Schistosomatoidea</taxon>
        <taxon>Schistosomatidae</taxon>
        <taxon>Schistosoma</taxon>
    </lineage>
</organism>
<keyword evidence="5" id="KW-1185">Reference proteome</keyword>
<dbReference type="RefSeq" id="XP_012799468.1">
    <property type="nucleotide sequence ID" value="XM_012944014.2"/>
</dbReference>
<dbReference type="CTD" id="24595403"/>
<evidence type="ECO:0000313" key="5">
    <source>
        <dbReference type="Proteomes" id="UP000471633"/>
    </source>
</evidence>
<dbReference type="KEGG" id="shx:MS3_00005784"/>
<evidence type="ECO:0000256" key="1">
    <source>
        <dbReference type="SAM" id="MobiDB-lite"/>
    </source>
</evidence>
<dbReference type="InterPro" id="IPR012615">
    <property type="entry name" value="TES"/>
</dbReference>
<protein>
    <submittedName>
        <fullName evidence="4">Uncharacterized protein</fullName>
    </submittedName>
</protein>
<reference evidence="3" key="2">
    <citation type="journal article" date="2019" name="Gigascience">
        <title>High-quality Schistosoma haematobium genome achieved by single-molecule and long-range sequencing.</title>
        <authorList>
            <person name="Stroehlein A.J."/>
            <person name="Korhonen P.K."/>
            <person name="Chong T.M."/>
            <person name="Lim Y.L."/>
            <person name="Chan K.G."/>
            <person name="Webster B."/>
            <person name="Rollinson D."/>
            <person name="Brindley P.J."/>
            <person name="Gasser R.B."/>
            <person name="Young N.D."/>
        </authorList>
    </citation>
    <scope>NUCLEOTIDE SEQUENCE</scope>
</reference>
<feature type="chain" id="PRO_5042327202" evidence="2">
    <location>
        <begin position="22"/>
        <end position="222"/>
    </location>
</feature>
<keyword evidence="2" id="KW-0732">Signal</keyword>
<dbReference type="GeneID" id="24595403"/>
<evidence type="ECO:0000313" key="3">
    <source>
        <dbReference type="EMBL" id="KAH9588349.1"/>
    </source>
</evidence>
<evidence type="ECO:0000313" key="4">
    <source>
        <dbReference type="EMBL" id="KGB39710.1"/>
    </source>
</evidence>
<reference evidence="4" key="1">
    <citation type="journal article" date="2012" name="Nat. Genet.">
        <title>Whole-genome sequence of Schistosoma haematobium.</title>
        <authorList>
            <person name="Young N.D."/>
            <person name="Jex A.R."/>
            <person name="Li B."/>
            <person name="Liu S."/>
            <person name="Yang L."/>
            <person name="Xiong Z."/>
            <person name="Li Y."/>
            <person name="Cantacessi C."/>
            <person name="Hall R.S."/>
            <person name="Xu X."/>
            <person name="Chen F."/>
            <person name="Wu X."/>
            <person name="Zerlotini A."/>
            <person name="Oliveira G."/>
            <person name="Hofmann A."/>
            <person name="Zhang G."/>
            <person name="Fang X."/>
            <person name="Kang Y."/>
            <person name="Campbell B.E."/>
            <person name="Loukas A."/>
            <person name="Ranganathan S."/>
            <person name="Rollinson D."/>
            <person name="Rinaldi G."/>
            <person name="Brindley P.J."/>
            <person name="Yang H."/>
            <person name="Wang J."/>
            <person name="Wang J."/>
            <person name="Gasser R.B."/>
        </authorList>
    </citation>
    <scope>NUCLEOTIDE SEQUENCE [LARGE SCALE GENOMIC DNA]</scope>
</reference>
<name>A0A094ZXQ8_SCHHA</name>
<dbReference type="AlphaFoldDB" id="A0A094ZXQ8"/>
<feature type="region of interest" description="Disordered" evidence="1">
    <location>
        <begin position="187"/>
        <end position="222"/>
    </location>
</feature>
<dbReference type="EMBL" id="AMPZ03000003">
    <property type="protein sequence ID" value="KAH9588349.1"/>
    <property type="molecule type" value="Genomic_DNA"/>
</dbReference>
<feature type="compositionally biased region" description="Basic and acidic residues" evidence="1">
    <location>
        <begin position="31"/>
        <end position="47"/>
    </location>
</feature>
<feature type="region of interest" description="Disordered" evidence="1">
    <location>
        <begin position="31"/>
        <end position="62"/>
    </location>
</feature>
<reference evidence="3" key="3">
    <citation type="submission" date="2021-06" db="EMBL/GenBank/DDBJ databases">
        <title>Chromosome-level genome assembly for S. haematobium.</title>
        <authorList>
            <person name="Stroehlein A.J."/>
        </authorList>
    </citation>
    <scope>NUCLEOTIDE SEQUENCE</scope>
</reference>
<evidence type="ECO:0000256" key="2">
    <source>
        <dbReference type="SAM" id="SignalP"/>
    </source>
</evidence>
<reference evidence="3" key="4">
    <citation type="journal article" date="2022" name="PLoS Pathog.">
        <title>Chromosome-level genome of Schistosoma haematobium underpins genome-wide explorations of molecular variation.</title>
        <authorList>
            <person name="Stroehlein A.J."/>
            <person name="Korhonen P.K."/>
            <person name="Lee V.V."/>
            <person name="Ralph S.A."/>
            <person name="Mentink-Kane M."/>
            <person name="You H."/>
            <person name="McManus D.P."/>
            <person name="Tchuente L.T."/>
            <person name="Stothard J.R."/>
            <person name="Kaur P."/>
            <person name="Dudchenko O."/>
            <person name="Aiden E.L."/>
            <person name="Yang B."/>
            <person name="Yang H."/>
            <person name="Emery A.M."/>
            <person name="Webster B.L."/>
            <person name="Brindley P.J."/>
            <person name="Rollinson D."/>
            <person name="Chang B.C.H."/>
            <person name="Gasser R.B."/>
            <person name="Young N.D."/>
        </authorList>
    </citation>
    <scope>NUCLEOTIDE SEQUENCE</scope>
</reference>
<feature type="signal peptide" evidence="2">
    <location>
        <begin position="1"/>
        <end position="21"/>
    </location>
</feature>
<dbReference type="Pfam" id="PF08034">
    <property type="entry name" value="TES"/>
    <property type="match status" value="1"/>
</dbReference>
<accession>A0A094ZXQ8</accession>